<protein>
    <submittedName>
        <fullName evidence="3">Pentapeptide repeat-containing protein</fullName>
    </submittedName>
</protein>
<name>A0A6M0SID9_9CYAN</name>
<dbReference type="PANTHER" id="PTHR14136:SF17">
    <property type="entry name" value="BTB_POZ DOMAIN-CONTAINING PROTEIN KCTD9"/>
    <property type="match status" value="1"/>
</dbReference>
<feature type="transmembrane region" description="Helical" evidence="2">
    <location>
        <begin position="113"/>
        <end position="139"/>
    </location>
</feature>
<feature type="transmembrane region" description="Helical" evidence="2">
    <location>
        <begin position="254"/>
        <end position="278"/>
    </location>
</feature>
<feature type="region of interest" description="Disordered" evidence="1">
    <location>
        <begin position="1"/>
        <end position="20"/>
    </location>
</feature>
<feature type="transmembrane region" description="Helical" evidence="2">
    <location>
        <begin position="186"/>
        <end position="207"/>
    </location>
</feature>
<dbReference type="InterPro" id="IPR051082">
    <property type="entry name" value="Pentapeptide-BTB/POZ_domain"/>
</dbReference>
<keyword evidence="2" id="KW-1133">Transmembrane helix</keyword>
<evidence type="ECO:0000313" key="4">
    <source>
        <dbReference type="Proteomes" id="UP000473574"/>
    </source>
</evidence>
<evidence type="ECO:0000256" key="2">
    <source>
        <dbReference type="SAM" id="Phobius"/>
    </source>
</evidence>
<gene>
    <name evidence="3" type="ORF">D0962_37445</name>
</gene>
<dbReference type="PANTHER" id="PTHR14136">
    <property type="entry name" value="BTB_POZ DOMAIN-CONTAINING PROTEIN KCTD9"/>
    <property type="match status" value="1"/>
</dbReference>
<keyword evidence="2" id="KW-0472">Membrane</keyword>
<reference evidence="3 4" key="1">
    <citation type="journal article" date="2020" name="Microb. Ecol.">
        <title>Ecogenomics of the Marine Benthic Filamentous Cyanobacterium Adonisia.</title>
        <authorList>
            <person name="Walter J.M."/>
            <person name="Coutinho F.H."/>
            <person name="Leomil L."/>
            <person name="Hargreaves P.I."/>
            <person name="Campeao M.E."/>
            <person name="Vieira V.V."/>
            <person name="Silva B.S."/>
            <person name="Fistarol G.O."/>
            <person name="Salomon P.S."/>
            <person name="Sawabe T."/>
            <person name="Mino S."/>
            <person name="Hosokawa M."/>
            <person name="Miyashita H."/>
            <person name="Maruyama F."/>
            <person name="van Verk M.C."/>
            <person name="Dutilh B.E."/>
            <person name="Thompson C.C."/>
            <person name="Thompson F.L."/>
        </authorList>
    </citation>
    <scope>NUCLEOTIDE SEQUENCE [LARGE SCALE GENOMIC DNA]</scope>
    <source>
        <strain evidence="3 4">CCMR0082</strain>
    </source>
</reference>
<keyword evidence="2" id="KW-0812">Transmembrane</keyword>
<evidence type="ECO:0000256" key="1">
    <source>
        <dbReference type="SAM" id="MobiDB-lite"/>
    </source>
</evidence>
<dbReference type="Pfam" id="PF00805">
    <property type="entry name" value="Pentapeptide"/>
    <property type="match status" value="5"/>
</dbReference>
<comment type="caution">
    <text evidence="3">The sequence shown here is derived from an EMBL/GenBank/DDBJ whole genome shotgun (WGS) entry which is preliminary data.</text>
</comment>
<dbReference type="Proteomes" id="UP000473574">
    <property type="component" value="Unassembled WGS sequence"/>
</dbReference>
<feature type="compositionally biased region" description="Basic residues" evidence="1">
    <location>
        <begin position="1"/>
        <end position="12"/>
    </location>
</feature>
<dbReference type="Gene3D" id="2.160.20.80">
    <property type="entry name" value="E3 ubiquitin-protein ligase SopA"/>
    <property type="match status" value="3"/>
</dbReference>
<organism evidence="3 4">
    <name type="scientific">Adonisia turfae CCMR0082</name>
    <dbReference type="NCBI Taxonomy" id="2304604"/>
    <lineage>
        <taxon>Bacteria</taxon>
        <taxon>Bacillati</taxon>
        <taxon>Cyanobacteriota</taxon>
        <taxon>Adonisia</taxon>
        <taxon>Adonisia turfae</taxon>
    </lineage>
</organism>
<dbReference type="AlphaFoldDB" id="A0A6M0SID9"/>
<dbReference type="RefSeq" id="WP_163671931.1">
    <property type="nucleotide sequence ID" value="NZ_QZCE01000003.1"/>
</dbReference>
<accession>A0A6M0SID9</accession>
<dbReference type="EMBL" id="QZCE01000003">
    <property type="protein sequence ID" value="NEZ68348.1"/>
    <property type="molecule type" value="Genomic_DNA"/>
</dbReference>
<feature type="transmembrane region" description="Helical" evidence="2">
    <location>
        <begin position="214"/>
        <end position="234"/>
    </location>
</feature>
<dbReference type="InterPro" id="IPR001646">
    <property type="entry name" value="5peptide_repeat"/>
</dbReference>
<dbReference type="SUPFAM" id="SSF141571">
    <property type="entry name" value="Pentapeptide repeat-like"/>
    <property type="match status" value="2"/>
</dbReference>
<sequence>MAYNHSGRRNLKNQHFEGQDLRNKEDFRDADLTNASFKGANLQKVDFSGAIIQGTNFRGADLREAIFTSASVDHKNSYPTVDFHNADIRGADFTDAILSNANFSEAKTGLNRLWRFFVIAVSIFLCLLSAFPTAIVTTLSLNFFRKSRKKISLVTSLLIGVWAVILTVALRTFFVTVSAGWLVKAHVSVGTAMILLVLFGTIIALISTESDDDFSGVAIATIGALSFLMLTVYSDALSSVEKVALGSVFKLLGLQYDGTLASGIFGAGLGAIYGCWFARSAISEGQRFNWLWKIYVRFVVNGGTLFKRANLTQAIFAAADLRGANFKDAKIMRTSWQRAISLEYARVGNSYLKYSGIRNLVLGRTIRNKNFDGLDLEGINLEEADLTGVSFSGTNLSQANLRGAILEEANLQQAKLNGADLTNVKLNAACVLNWTVDKNTLLDDVDCKYVFLEKSTNMYGGRRQFPPPPKEFEPGDFKKVFQTGQGQFQVLVRQDDNKKALLNTINHLQQDKMYRFRGFDMLGKDALIKFDIPESIDASVAQDDFQSTYQVEVEQEKENDPLKGYSIKDIVLMVADVAGDRIVNFNGDKGSYVERVEGNYAHRDYIEFNQDLTQAAAQIQQLLTQLRKPGQSEEDIQKQVADEISQQAKSNPSMKEKLTKWGESLAGSAVSNVVEGVIKLACNSVGIPL</sequence>
<feature type="transmembrane region" description="Helical" evidence="2">
    <location>
        <begin position="151"/>
        <end position="174"/>
    </location>
</feature>
<proteinExistence type="predicted"/>
<evidence type="ECO:0000313" key="3">
    <source>
        <dbReference type="EMBL" id="NEZ68348.1"/>
    </source>
</evidence>